<protein>
    <submittedName>
        <fullName evidence="3">DNA repair protein RadD</fullName>
    </submittedName>
</protein>
<organism evidence="3 4">
    <name type="scientific">Falsochrobactrum ovis</name>
    <dbReference type="NCBI Taxonomy" id="1293442"/>
    <lineage>
        <taxon>Bacteria</taxon>
        <taxon>Pseudomonadati</taxon>
        <taxon>Pseudomonadota</taxon>
        <taxon>Alphaproteobacteria</taxon>
        <taxon>Hyphomicrobiales</taxon>
        <taxon>Brucellaceae</taxon>
        <taxon>Falsochrobactrum</taxon>
    </lineage>
</organism>
<reference evidence="3 4" key="1">
    <citation type="submission" date="2018-06" db="EMBL/GenBank/DDBJ databases">
        <title>Genomic Encyclopedia of Type Strains, Phase IV (KMG-IV): sequencing the most valuable type-strain genomes for metagenomic binning, comparative biology and taxonomic classification.</title>
        <authorList>
            <person name="Goeker M."/>
        </authorList>
    </citation>
    <scope>NUCLEOTIDE SEQUENCE [LARGE SCALE GENOMIC DNA]</scope>
    <source>
        <strain evidence="3 4">DSM 26720</strain>
    </source>
</reference>
<dbReference type="GO" id="GO:0005524">
    <property type="term" value="F:ATP binding"/>
    <property type="evidence" value="ECO:0007669"/>
    <property type="project" value="InterPro"/>
</dbReference>
<keyword evidence="4" id="KW-1185">Reference proteome</keyword>
<dbReference type="PANTHER" id="PTHR47396:SF1">
    <property type="entry name" value="ATP-DEPENDENT HELICASE IRC3-RELATED"/>
    <property type="match status" value="1"/>
</dbReference>
<sequence length="567" mass="61930">MLQLRDYQRAAVDALYEYWRQRPGSPLIVLPTGGGKSLVLGTICKELIEGWPDMRVLVVTHVRELILSNYQELMNIWPFAPAGIFSAGVGRRDAKAQIVFGGVQTIANKTEQIGHIDVVLVDEAHLMPRNSETQYGKLIDGLRVINPDLKLVGLTATPYRLGEGLLTEGDGALFDDICYEKPIGEMIEGGYLCRPISKGMATGFDLSGVGKQGGDYKQNALQAAIDRDDITSAVVDEIVAYGTVPNAERRAWLAFCSGVDHARHMRDEIRSRGFTCETITGNTPVAERDRILADFKAGKIRALTNNSVLTTGTNLPIVDLVAFCRPTLSAGLYVQMAGRGLRLYPGKDNCLFLDFAGVVRKHGPIDAVTPPGMKSGDGEAPVKQCPPDGGGCGSLIHASVQVCPDCGYEFPIDETPKISAQAEDVPMLSKDEASTRQVERRTFAYHEGKGGKQDSVKVSYWVGVSPINEWLGPAHTGFFKSKSDRWWRKHGGQAPFPKTVLEFLERQNELLPTAEIKVKPNGKYWEVVDAIPGAANDNMSVSEQPAAANDNEPSWMAEIADLEDVPF</sequence>
<feature type="domain" description="Helicase C-terminal" evidence="2">
    <location>
        <begin position="226"/>
        <end position="381"/>
    </location>
</feature>
<dbReference type="InterPro" id="IPR006935">
    <property type="entry name" value="Helicase/UvrB_N"/>
</dbReference>
<dbReference type="SMART" id="SM00490">
    <property type="entry name" value="HELICc"/>
    <property type="match status" value="1"/>
</dbReference>
<dbReference type="GO" id="GO:0005829">
    <property type="term" value="C:cytosol"/>
    <property type="evidence" value="ECO:0007669"/>
    <property type="project" value="TreeGrafter"/>
</dbReference>
<proteinExistence type="predicted"/>
<dbReference type="GO" id="GO:0003677">
    <property type="term" value="F:DNA binding"/>
    <property type="evidence" value="ECO:0007669"/>
    <property type="project" value="InterPro"/>
</dbReference>
<dbReference type="PANTHER" id="PTHR47396">
    <property type="entry name" value="TYPE I RESTRICTION ENZYME ECOKI R PROTEIN"/>
    <property type="match status" value="1"/>
</dbReference>
<dbReference type="SMART" id="SM00487">
    <property type="entry name" value="DEXDc"/>
    <property type="match status" value="1"/>
</dbReference>
<gene>
    <name evidence="3" type="ORF">C7374_11435</name>
</gene>
<dbReference type="EMBL" id="QLMK01000014">
    <property type="protein sequence ID" value="RAK26350.1"/>
    <property type="molecule type" value="Genomic_DNA"/>
</dbReference>
<evidence type="ECO:0000313" key="3">
    <source>
        <dbReference type="EMBL" id="RAK26350.1"/>
    </source>
</evidence>
<dbReference type="InterPro" id="IPR050742">
    <property type="entry name" value="Helicase_Restrict-Modif_Enz"/>
</dbReference>
<dbReference type="SUPFAM" id="SSF52540">
    <property type="entry name" value="P-loop containing nucleoside triphosphate hydrolases"/>
    <property type="match status" value="1"/>
</dbReference>
<dbReference type="GO" id="GO:0016787">
    <property type="term" value="F:hydrolase activity"/>
    <property type="evidence" value="ECO:0007669"/>
    <property type="project" value="InterPro"/>
</dbReference>
<dbReference type="InterPro" id="IPR027417">
    <property type="entry name" value="P-loop_NTPase"/>
</dbReference>
<accession>A0A364JSX4</accession>
<comment type="caution">
    <text evidence="3">The sequence shown here is derived from an EMBL/GenBank/DDBJ whole genome shotgun (WGS) entry which is preliminary data.</text>
</comment>
<dbReference type="InterPro" id="IPR014001">
    <property type="entry name" value="Helicase_ATP-bd"/>
</dbReference>
<dbReference type="Pfam" id="PF00271">
    <property type="entry name" value="Helicase_C"/>
    <property type="match status" value="1"/>
</dbReference>
<dbReference type="InterPro" id="IPR001650">
    <property type="entry name" value="Helicase_C-like"/>
</dbReference>
<name>A0A364JSX4_9HYPH</name>
<dbReference type="Proteomes" id="UP000249453">
    <property type="component" value="Unassembled WGS sequence"/>
</dbReference>
<evidence type="ECO:0000259" key="1">
    <source>
        <dbReference type="PROSITE" id="PS51192"/>
    </source>
</evidence>
<evidence type="ECO:0000259" key="2">
    <source>
        <dbReference type="PROSITE" id="PS51194"/>
    </source>
</evidence>
<dbReference type="PROSITE" id="PS51192">
    <property type="entry name" value="HELICASE_ATP_BIND_1"/>
    <property type="match status" value="1"/>
</dbReference>
<dbReference type="PROSITE" id="PS51194">
    <property type="entry name" value="HELICASE_CTER"/>
    <property type="match status" value="1"/>
</dbReference>
<dbReference type="Pfam" id="PF04851">
    <property type="entry name" value="ResIII"/>
    <property type="match status" value="1"/>
</dbReference>
<dbReference type="Gene3D" id="3.40.50.300">
    <property type="entry name" value="P-loop containing nucleotide triphosphate hydrolases"/>
    <property type="match status" value="2"/>
</dbReference>
<evidence type="ECO:0000313" key="4">
    <source>
        <dbReference type="Proteomes" id="UP000249453"/>
    </source>
</evidence>
<feature type="domain" description="Helicase ATP-binding" evidence="1">
    <location>
        <begin position="17"/>
        <end position="176"/>
    </location>
</feature>
<dbReference type="AlphaFoldDB" id="A0A364JSX4"/>
<dbReference type="RefSeq" id="WP_245412667.1">
    <property type="nucleotide sequence ID" value="NZ_JBHEEY010000010.1"/>
</dbReference>